<dbReference type="Proteomes" id="UP000093044">
    <property type="component" value="Chromosome"/>
</dbReference>
<comment type="similarity">
    <text evidence="10">Belongs to the CRISPR-associated endonuclease Cas1 family.</text>
</comment>
<dbReference type="InterPro" id="IPR042206">
    <property type="entry name" value="CRISPR-assoc_Cas1_C"/>
</dbReference>
<evidence type="ECO:0000256" key="5">
    <source>
        <dbReference type="ARBA" id="ARBA00022842"/>
    </source>
</evidence>
<dbReference type="InterPro" id="IPR002729">
    <property type="entry name" value="CRISPR-assoc_Cas1"/>
</dbReference>
<dbReference type="RefSeq" id="WP_066744076.1">
    <property type="nucleotide sequence ID" value="NZ_CP016757.1"/>
</dbReference>
<evidence type="ECO:0000256" key="4">
    <source>
        <dbReference type="ARBA" id="ARBA00022801"/>
    </source>
</evidence>
<dbReference type="GO" id="GO:0051607">
    <property type="term" value="P:defense response to virus"/>
    <property type="evidence" value="ECO:0007669"/>
    <property type="project" value="UniProtKB-UniRule"/>
</dbReference>
<gene>
    <name evidence="10" type="primary">cas1</name>
    <name evidence="11" type="ORF">BED41_06045</name>
</gene>
<dbReference type="HAMAP" id="MF_01470">
    <property type="entry name" value="Cas1"/>
    <property type="match status" value="1"/>
</dbReference>
<dbReference type="PANTHER" id="PTHR34353">
    <property type="entry name" value="CRISPR-ASSOCIATED ENDONUCLEASE CAS1 1"/>
    <property type="match status" value="1"/>
</dbReference>
<dbReference type="Pfam" id="PF01867">
    <property type="entry name" value="Cas_Cas1"/>
    <property type="match status" value="1"/>
</dbReference>
<keyword evidence="5 10" id="KW-0460">Magnesium</keyword>
<evidence type="ECO:0000256" key="1">
    <source>
        <dbReference type="ARBA" id="ARBA00022722"/>
    </source>
</evidence>
<dbReference type="OrthoDB" id="9803119at2"/>
<keyword evidence="8 10" id="KW-0464">Manganese</keyword>
<keyword evidence="1 10" id="KW-0540">Nuclease</keyword>
<comment type="function">
    <text evidence="10">CRISPR (clustered regularly interspaced short palindromic repeat), is an adaptive immune system that provides protection against mobile genetic elements (viruses, transposable elements and conjugative plasmids). CRISPR clusters contain spacers, sequences complementary to antecedent mobile elements, and target invading nucleic acids. CRISPR clusters are transcribed and processed into CRISPR RNA (crRNA). Acts as a dsDNA endonuclease. Involved in the integration of spacer DNA into the CRISPR cassette.</text>
</comment>
<dbReference type="NCBIfam" id="TIGR00287">
    <property type="entry name" value="cas1"/>
    <property type="match status" value="1"/>
</dbReference>
<feature type="binding site" evidence="10">
    <location>
        <position position="166"/>
    </location>
    <ligand>
        <name>Mn(2+)</name>
        <dbReference type="ChEBI" id="CHEBI:29035"/>
    </ligand>
</feature>
<feature type="binding site" evidence="10">
    <location>
        <position position="234"/>
    </location>
    <ligand>
        <name>Mn(2+)</name>
        <dbReference type="ChEBI" id="CHEBI:29035"/>
    </ligand>
</feature>
<keyword evidence="6 10" id="KW-0051">Antiviral defense</keyword>
<dbReference type="EC" id="3.1.-.-" evidence="10"/>
<dbReference type="CDD" id="cd09721">
    <property type="entry name" value="Cas1_I-C"/>
    <property type="match status" value="1"/>
</dbReference>
<comment type="cofactor">
    <cofactor evidence="10">
        <name>Mg(2+)</name>
        <dbReference type="ChEBI" id="CHEBI:18420"/>
    </cofactor>
    <cofactor evidence="10">
        <name>Mn(2+)</name>
        <dbReference type="ChEBI" id="CHEBI:29035"/>
    </cofactor>
</comment>
<dbReference type="GO" id="GO:0043571">
    <property type="term" value="P:maintenance of CRISPR repeat elements"/>
    <property type="evidence" value="ECO:0007669"/>
    <property type="project" value="UniProtKB-UniRule"/>
</dbReference>
<dbReference type="EMBL" id="CP016757">
    <property type="protein sequence ID" value="ANZ44688.1"/>
    <property type="molecule type" value="Genomic_DNA"/>
</dbReference>
<evidence type="ECO:0000256" key="6">
    <source>
        <dbReference type="ARBA" id="ARBA00023118"/>
    </source>
</evidence>
<organism evidence="11 12">
    <name type="scientific">Cloacibacillus porcorum</name>
    <dbReference type="NCBI Taxonomy" id="1197717"/>
    <lineage>
        <taxon>Bacteria</taxon>
        <taxon>Thermotogati</taxon>
        <taxon>Synergistota</taxon>
        <taxon>Synergistia</taxon>
        <taxon>Synergistales</taxon>
        <taxon>Synergistaceae</taxon>
        <taxon>Cloacibacillus</taxon>
    </lineage>
</organism>
<dbReference type="InterPro" id="IPR050646">
    <property type="entry name" value="Cas1"/>
</dbReference>
<keyword evidence="3 10" id="KW-0255">Endonuclease</keyword>
<evidence type="ECO:0000256" key="7">
    <source>
        <dbReference type="ARBA" id="ARBA00023125"/>
    </source>
</evidence>
<dbReference type="GO" id="GO:0004520">
    <property type="term" value="F:DNA endonuclease activity"/>
    <property type="evidence" value="ECO:0007669"/>
    <property type="project" value="InterPro"/>
</dbReference>
<dbReference type="GO" id="GO:0046872">
    <property type="term" value="F:metal ion binding"/>
    <property type="evidence" value="ECO:0007669"/>
    <property type="project" value="UniProtKB-UniRule"/>
</dbReference>
<name>A0A1B2I3X7_9BACT</name>
<feature type="binding site" evidence="10">
    <location>
        <position position="249"/>
    </location>
    <ligand>
        <name>Mn(2+)</name>
        <dbReference type="ChEBI" id="CHEBI:29035"/>
    </ligand>
</feature>
<dbReference type="InterPro" id="IPR042211">
    <property type="entry name" value="CRISPR-assoc_Cas1_N"/>
</dbReference>
<accession>A0A1B2I3X7</accession>
<evidence type="ECO:0000256" key="9">
    <source>
        <dbReference type="ARBA" id="ARBA00038592"/>
    </source>
</evidence>
<keyword evidence="12" id="KW-1185">Reference proteome</keyword>
<reference evidence="11" key="1">
    <citation type="submission" date="2016-08" db="EMBL/GenBank/DDBJ databases">
        <title>Complete genome of Cloacibacillus porcorum.</title>
        <authorList>
            <person name="Looft T."/>
            <person name="Bayles D.O."/>
            <person name="Alt D.P."/>
        </authorList>
    </citation>
    <scope>NUCLEOTIDE SEQUENCE [LARGE SCALE GENOMIC DNA]</scope>
    <source>
        <strain evidence="11">CL-84</strain>
    </source>
</reference>
<dbReference type="Gene3D" id="3.100.10.20">
    <property type="entry name" value="CRISPR-associated endonuclease Cas1, N-terminal domain"/>
    <property type="match status" value="1"/>
</dbReference>
<sequence length="343" mass="38738">MKKLQNSLYILTQGAYLAKEGETIAVYVDRELKQRFPLHNQSNILCFGNVLCTPALMGMCGENGVGMSFFTENGRFLARVNGPVSGNVLLRRKQYRAADDVNIRAELARWMVVAKIANSRKNLLRAVREYPGKDGAARLKDASDYLAATLKSLELFKPLEVVRGIEGDAARVYFSVFDELIVAQKDKFFFHGRNRRPPMDNVNAMLSFVYTLIAHDVSSALEGVGLDPAVGFLHADRPGRPSLALDLMEEFRSMVGDRLVLTLINRKQVRNDGFQKTETGGVIMNDKTRKEIIKNYQERKRDEIMHPFINEKISLGLLPHVQAMLLSSCLRGDIDGYTPFYWK</sequence>
<proteinExistence type="inferred from homology"/>
<keyword evidence="7 10" id="KW-0238">DNA-binding</keyword>
<dbReference type="InterPro" id="IPR019856">
    <property type="entry name" value="CRISPR-assoc_Cas1_DVULG"/>
</dbReference>
<dbReference type="KEGG" id="cpor:BED41_06045"/>
<dbReference type="GO" id="GO:0003677">
    <property type="term" value="F:DNA binding"/>
    <property type="evidence" value="ECO:0007669"/>
    <property type="project" value="UniProtKB-KW"/>
</dbReference>
<dbReference type="AlphaFoldDB" id="A0A1B2I3X7"/>
<evidence type="ECO:0000313" key="12">
    <source>
        <dbReference type="Proteomes" id="UP000093044"/>
    </source>
</evidence>
<dbReference type="Gene3D" id="1.20.120.920">
    <property type="entry name" value="CRISPR-associated endonuclease Cas1, C-terminal domain"/>
    <property type="match status" value="1"/>
</dbReference>
<dbReference type="GeneID" id="83057411"/>
<keyword evidence="4 10" id="KW-0378">Hydrolase</keyword>
<keyword evidence="2 10" id="KW-0479">Metal-binding</keyword>
<comment type="subunit">
    <text evidence="9 10">Homodimer, forms a heterotetramer with a Cas2 homodimer.</text>
</comment>
<evidence type="ECO:0000256" key="10">
    <source>
        <dbReference type="HAMAP-Rule" id="MF_01470"/>
    </source>
</evidence>
<dbReference type="GO" id="GO:0016787">
    <property type="term" value="F:hydrolase activity"/>
    <property type="evidence" value="ECO:0007669"/>
    <property type="project" value="UniProtKB-KW"/>
</dbReference>
<dbReference type="STRING" id="1197717.BED41_06045"/>
<protein>
    <recommendedName>
        <fullName evidence="10">CRISPR-associated endonuclease Cas1</fullName>
        <ecNumber evidence="10">3.1.-.-</ecNumber>
    </recommendedName>
</protein>
<evidence type="ECO:0000256" key="8">
    <source>
        <dbReference type="ARBA" id="ARBA00023211"/>
    </source>
</evidence>
<evidence type="ECO:0000256" key="2">
    <source>
        <dbReference type="ARBA" id="ARBA00022723"/>
    </source>
</evidence>
<dbReference type="PANTHER" id="PTHR34353:SF2">
    <property type="entry name" value="CRISPR-ASSOCIATED ENDONUCLEASE CAS1 1"/>
    <property type="match status" value="1"/>
</dbReference>
<evidence type="ECO:0000313" key="11">
    <source>
        <dbReference type="EMBL" id="ANZ44688.1"/>
    </source>
</evidence>
<evidence type="ECO:0000256" key="3">
    <source>
        <dbReference type="ARBA" id="ARBA00022759"/>
    </source>
</evidence>
<dbReference type="NCBIfam" id="TIGR03640">
    <property type="entry name" value="cas1_DVULG"/>
    <property type="match status" value="1"/>
</dbReference>